<dbReference type="Proteomes" id="UP001169862">
    <property type="component" value="Unassembled WGS sequence"/>
</dbReference>
<organism evidence="1 2">
    <name type="scientific">Neptunomonas phycophila</name>
    <dbReference type="NCBI Taxonomy" id="1572645"/>
    <lineage>
        <taxon>Bacteria</taxon>
        <taxon>Pseudomonadati</taxon>
        <taxon>Pseudomonadota</taxon>
        <taxon>Gammaproteobacteria</taxon>
        <taxon>Oceanospirillales</taxon>
        <taxon>Oceanospirillaceae</taxon>
        <taxon>Neptunomonas</taxon>
    </lineage>
</organism>
<name>A0AAW7XKZ8_9GAMM</name>
<protein>
    <recommendedName>
        <fullName evidence="3">Serine protease</fullName>
    </recommendedName>
</protein>
<dbReference type="AlphaFoldDB" id="A0AAW7XKZ8"/>
<evidence type="ECO:0000313" key="1">
    <source>
        <dbReference type="EMBL" id="MDO6453949.1"/>
    </source>
</evidence>
<dbReference type="RefSeq" id="WP_303550360.1">
    <property type="nucleotide sequence ID" value="NZ_JAUOPG010000006.1"/>
</dbReference>
<proteinExistence type="predicted"/>
<accession>A0AAW7XKZ8</accession>
<evidence type="ECO:0008006" key="3">
    <source>
        <dbReference type="Google" id="ProtNLM"/>
    </source>
</evidence>
<comment type="caution">
    <text evidence="1">The sequence shown here is derived from an EMBL/GenBank/DDBJ whole genome shotgun (WGS) entry which is preliminary data.</text>
</comment>
<dbReference type="EMBL" id="JAUOPG010000006">
    <property type="protein sequence ID" value="MDO6453949.1"/>
    <property type="molecule type" value="Genomic_DNA"/>
</dbReference>
<sequence length="178" mass="19367">MTGIALPSVQSLLIQMRFNGQVLSSGTAFIVSSDKGPLLITNRHNVTGRRQDNDKPLSKTGGIPNEIEIVHNVKGKLGNWFVVVEPILDEKDNPLWKEHPTHGKNVDFVALPLTNINNVKIYSYDLNNTGPDVFIGPADSLSVVGFPFRIQAGGSLAVWATGFMASEPDIDFNGLPVF</sequence>
<evidence type="ECO:0000313" key="2">
    <source>
        <dbReference type="Proteomes" id="UP001169862"/>
    </source>
</evidence>
<reference evidence="1" key="1">
    <citation type="submission" date="2023-07" db="EMBL/GenBank/DDBJ databases">
        <title>Genome content predicts the carbon catabolic preferences of heterotrophic bacteria.</title>
        <authorList>
            <person name="Gralka M."/>
        </authorList>
    </citation>
    <scope>NUCLEOTIDE SEQUENCE</scope>
    <source>
        <strain evidence="1">I2M16</strain>
    </source>
</reference>
<gene>
    <name evidence="1" type="ORF">Q4490_10275</name>
</gene>